<keyword evidence="2" id="KW-1185">Reference proteome</keyword>
<organism evidence="1 2">
    <name type="scientific">Camellia lanceoleosa</name>
    <dbReference type="NCBI Taxonomy" id="1840588"/>
    <lineage>
        <taxon>Eukaryota</taxon>
        <taxon>Viridiplantae</taxon>
        <taxon>Streptophyta</taxon>
        <taxon>Embryophyta</taxon>
        <taxon>Tracheophyta</taxon>
        <taxon>Spermatophyta</taxon>
        <taxon>Magnoliopsida</taxon>
        <taxon>eudicotyledons</taxon>
        <taxon>Gunneridae</taxon>
        <taxon>Pentapetalae</taxon>
        <taxon>asterids</taxon>
        <taxon>Ericales</taxon>
        <taxon>Theaceae</taxon>
        <taxon>Camellia</taxon>
    </lineage>
</organism>
<comment type="caution">
    <text evidence="1">The sequence shown here is derived from an EMBL/GenBank/DDBJ whole genome shotgun (WGS) entry which is preliminary data.</text>
</comment>
<gene>
    <name evidence="1" type="ORF">LOK49_LG14G00766</name>
</gene>
<proteinExistence type="predicted"/>
<evidence type="ECO:0000313" key="1">
    <source>
        <dbReference type="EMBL" id="KAI7985654.1"/>
    </source>
</evidence>
<accession>A0ACC0FBK5</accession>
<protein>
    <submittedName>
        <fullName evidence="1">Uncharacterized protein</fullName>
    </submittedName>
</protein>
<name>A0ACC0FBK5_9ERIC</name>
<dbReference type="EMBL" id="CM045772">
    <property type="protein sequence ID" value="KAI7985654.1"/>
    <property type="molecule type" value="Genomic_DNA"/>
</dbReference>
<evidence type="ECO:0000313" key="2">
    <source>
        <dbReference type="Proteomes" id="UP001060215"/>
    </source>
</evidence>
<dbReference type="Proteomes" id="UP001060215">
    <property type="component" value="Chromosome 15"/>
</dbReference>
<sequence>MTEPTMSLKKLQGKVAIVTGGASGIGEGTAHLFAQHGARAVVIADVQDEKGRLVAELIGLDRCSYYHCDVADEEQVKAMVDWTVQTFGQLDIMFSNAGIVSSSDQLLLDLDFSQFDRLFAINVRGMTACVKHAARVMVERHVRGSIVCTASVAGSRGRNKLTDYVMSKHAVIALVRSASQQLGQHGIRVNSVSPFGVATPSTCAMLGKEEEEVEKEYEGWTPLKGIVLKVKHVADAVLFLVSDESGFISGHDMVIDGGFLA</sequence>
<reference evidence="1 2" key="1">
    <citation type="journal article" date="2022" name="Plant J.">
        <title>Chromosome-level genome of Camellia lanceoleosa provides a valuable resource for understanding genome evolution and self-incompatibility.</title>
        <authorList>
            <person name="Gong W."/>
            <person name="Xiao S."/>
            <person name="Wang L."/>
            <person name="Liao Z."/>
            <person name="Chang Y."/>
            <person name="Mo W."/>
            <person name="Hu G."/>
            <person name="Li W."/>
            <person name="Zhao G."/>
            <person name="Zhu H."/>
            <person name="Hu X."/>
            <person name="Ji K."/>
            <person name="Xiang X."/>
            <person name="Song Q."/>
            <person name="Yuan D."/>
            <person name="Jin S."/>
            <person name="Zhang L."/>
        </authorList>
    </citation>
    <scope>NUCLEOTIDE SEQUENCE [LARGE SCALE GENOMIC DNA]</scope>
    <source>
        <strain evidence="1">SQ_2022a</strain>
    </source>
</reference>